<accession>A0A7V8NNN0</accession>
<evidence type="ECO:0000313" key="4">
    <source>
        <dbReference type="Proteomes" id="UP000567293"/>
    </source>
</evidence>
<evidence type="ECO:0000256" key="1">
    <source>
        <dbReference type="ARBA" id="ARBA00034120"/>
    </source>
</evidence>
<keyword evidence="4" id="KW-1185">Reference proteome</keyword>
<comment type="similarity">
    <text evidence="1">Belongs to the bacterial reverse transcriptase family.</text>
</comment>
<sequence>MLSALGNGVKGGKWYALIDKVYAPETLRVAWAKVQANQGAAGVDGQSVERFAVRAEEYLSELATALRRDDYRPQAVKRVEIPKGDGKMRPLGIPTVKDRIVQQAVRLVIEPIFESGFCEGSYGFRPERGCHDALREVDRLLKAGYTHVVDADLQSYFDTIPHERLMARVEERVSDGRVLDLIRGWLTADILQGLDRWTPLRGSPQGAVISPLLANIYLDPLDRLMAAHGYPMVRYADDFVILTRSHAEAEAALALVRAWVTANGLTLHPAKTRIANCRKKGNGFEFLGYRFERGRRHVRKKSLDKLKEVLREKTRRTRGQSLKVVVADLNRTLRGWFGYFKHAHPSIFLVLDQMIRRRLRAMLCKQARRPGVGNCRADHQRWPNAYFATAGLFALHTAWQIARQPR</sequence>
<dbReference type="SUPFAM" id="SSF56672">
    <property type="entry name" value="DNA/RNA polymerases"/>
    <property type="match status" value="1"/>
</dbReference>
<dbReference type="InterPro" id="IPR000477">
    <property type="entry name" value="RT_dom"/>
</dbReference>
<protein>
    <submittedName>
        <fullName evidence="3">Group II intron reverse transcriptase/maturase</fullName>
        <ecNumber evidence="3">2.7.7.49</ecNumber>
    </submittedName>
</protein>
<keyword evidence="3" id="KW-0548">Nucleotidyltransferase</keyword>
<proteinExistence type="inferred from homology"/>
<organism evidence="3 4">
    <name type="scientific">Candidatus Acidiferrum panamense</name>
    <dbReference type="NCBI Taxonomy" id="2741543"/>
    <lineage>
        <taxon>Bacteria</taxon>
        <taxon>Pseudomonadati</taxon>
        <taxon>Acidobacteriota</taxon>
        <taxon>Terriglobia</taxon>
        <taxon>Candidatus Acidiferrales</taxon>
        <taxon>Candidatus Acidiferrum</taxon>
    </lineage>
</organism>
<keyword evidence="3" id="KW-0808">Transferase</keyword>
<evidence type="ECO:0000313" key="3">
    <source>
        <dbReference type="EMBL" id="MBA0084462.1"/>
    </source>
</evidence>
<dbReference type="InterPro" id="IPR051083">
    <property type="entry name" value="GrpII_Intron_Splice-Mob/Def"/>
</dbReference>
<name>A0A7V8NNN0_9BACT</name>
<dbReference type="InterPro" id="IPR030931">
    <property type="entry name" value="Group_II_RT_mat"/>
</dbReference>
<dbReference type="PROSITE" id="PS50878">
    <property type="entry name" value="RT_POL"/>
    <property type="match status" value="1"/>
</dbReference>
<dbReference type="Proteomes" id="UP000567293">
    <property type="component" value="Unassembled WGS sequence"/>
</dbReference>
<evidence type="ECO:0000259" key="2">
    <source>
        <dbReference type="PROSITE" id="PS50878"/>
    </source>
</evidence>
<dbReference type="PANTHER" id="PTHR34047">
    <property type="entry name" value="NUCLEAR INTRON MATURASE 1, MITOCHONDRIAL-RELATED"/>
    <property type="match status" value="1"/>
</dbReference>
<feature type="domain" description="Reverse transcriptase" evidence="2">
    <location>
        <begin position="60"/>
        <end position="291"/>
    </location>
</feature>
<dbReference type="PANTHER" id="PTHR34047:SF8">
    <property type="entry name" value="PROTEIN YKFC"/>
    <property type="match status" value="1"/>
</dbReference>
<comment type="caution">
    <text evidence="3">The sequence shown here is derived from an EMBL/GenBank/DDBJ whole genome shotgun (WGS) entry which is preliminary data.</text>
</comment>
<gene>
    <name evidence="3" type="primary">ltrA</name>
    <name evidence="3" type="ORF">HRJ53_05665</name>
</gene>
<dbReference type="NCBIfam" id="TIGR04416">
    <property type="entry name" value="group_II_RT_mat"/>
    <property type="match status" value="1"/>
</dbReference>
<dbReference type="InterPro" id="IPR013597">
    <property type="entry name" value="Mat_intron_G2"/>
</dbReference>
<keyword evidence="3" id="KW-0695">RNA-directed DNA polymerase</keyword>
<dbReference type="Pfam" id="PF08388">
    <property type="entry name" value="GIIM"/>
    <property type="match status" value="1"/>
</dbReference>
<dbReference type="EMBL" id="JACDQQ010000555">
    <property type="protein sequence ID" value="MBA0084462.1"/>
    <property type="molecule type" value="Genomic_DNA"/>
</dbReference>
<dbReference type="InterPro" id="IPR043502">
    <property type="entry name" value="DNA/RNA_pol_sf"/>
</dbReference>
<dbReference type="EC" id="2.7.7.49" evidence="3"/>
<dbReference type="GO" id="GO:0003964">
    <property type="term" value="F:RNA-directed DNA polymerase activity"/>
    <property type="evidence" value="ECO:0007669"/>
    <property type="project" value="UniProtKB-KW"/>
</dbReference>
<dbReference type="Pfam" id="PF00078">
    <property type="entry name" value="RVT_1"/>
    <property type="match status" value="1"/>
</dbReference>
<dbReference type="AlphaFoldDB" id="A0A7V8NNN0"/>
<reference evidence="3" key="1">
    <citation type="submission" date="2020-06" db="EMBL/GenBank/DDBJ databases">
        <title>Legume-microbial interactions unlock mineral nutrients during tropical forest succession.</title>
        <authorList>
            <person name="Epihov D.Z."/>
        </authorList>
    </citation>
    <scope>NUCLEOTIDE SEQUENCE [LARGE SCALE GENOMIC DNA]</scope>
    <source>
        <strain evidence="3">Pan2503</strain>
    </source>
</reference>
<dbReference type="CDD" id="cd01651">
    <property type="entry name" value="RT_G2_intron"/>
    <property type="match status" value="1"/>
</dbReference>